<dbReference type="NCBIfam" id="NF047558">
    <property type="entry name" value="TPR_END_plus"/>
    <property type="match status" value="1"/>
</dbReference>
<dbReference type="SUPFAM" id="SSF48452">
    <property type="entry name" value="TPR-like"/>
    <property type="match status" value="1"/>
</dbReference>
<dbReference type="EMBL" id="CP073100">
    <property type="protein sequence ID" value="QUE50808.1"/>
    <property type="molecule type" value="Genomic_DNA"/>
</dbReference>
<dbReference type="Gene3D" id="1.25.40.10">
    <property type="entry name" value="Tetratricopeptide repeat domain"/>
    <property type="match status" value="1"/>
</dbReference>
<reference evidence="1" key="1">
    <citation type="submission" date="2021-04" db="EMBL/GenBank/DDBJ databases">
        <title>Luteolibacter sp. 32A isolated from the skin of an Anderson's salamander (Ambystoma andersonii).</title>
        <authorList>
            <person name="Spergser J."/>
            <person name="Busse H.-J."/>
        </authorList>
    </citation>
    <scope>NUCLEOTIDE SEQUENCE</scope>
    <source>
        <strain evidence="1">32A</strain>
    </source>
</reference>
<organism evidence="1 2">
    <name type="scientific">Luteolibacter ambystomatis</name>
    <dbReference type="NCBI Taxonomy" id="2824561"/>
    <lineage>
        <taxon>Bacteria</taxon>
        <taxon>Pseudomonadati</taxon>
        <taxon>Verrucomicrobiota</taxon>
        <taxon>Verrucomicrobiia</taxon>
        <taxon>Verrucomicrobiales</taxon>
        <taxon>Verrucomicrobiaceae</taxon>
        <taxon>Luteolibacter</taxon>
    </lineage>
</organism>
<dbReference type="KEGG" id="lamb:KBB96_18355"/>
<proteinExistence type="predicted"/>
<keyword evidence="2" id="KW-1185">Reference proteome</keyword>
<accession>A0A975G8A5</accession>
<evidence type="ECO:0000313" key="2">
    <source>
        <dbReference type="Proteomes" id="UP000676169"/>
    </source>
</evidence>
<evidence type="ECO:0008006" key="3">
    <source>
        <dbReference type="Google" id="ProtNLM"/>
    </source>
</evidence>
<protein>
    <recommendedName>
        <fullName evidence="3">Tetratricopeptide repeat protein</fullName>
    </recommendedName>
</protein>
<evidence type="ECO:0000313" key="1">
    <source>
        <dbReference type="EMBL" id="QUE50808.1"/>
    </source>
</evidence>
<name>A0A975G8A5_9BACT</name>
<dbReference type="InterPro" id="IPR011990">
    <property type="entry name" value="TPR-like_helical_dom_sf"/>
</dbReference>
<dbReference type="AlphaFoldDB" id="A0A975G8A5"/>
<dbReference type="Proteomes" id="UP000676169">
    <property type="component" value="Chromosome"/>
</dbReference>
<sequence length="177" mass="19860">MTPETAATCQRALGFLELGMAEDAWNEMSELPAAHDEHSPVRQLRVEILGRMGRWGDAAALCLPMLEKEPSEIFWWIQGAYAQRRAHSIEAADAILRGALAHHPPEGIVLYNLACYACVQGRMDEAKDFLNRTIHADPENVIAMALKDEDLVALRPWVLQREAELRASSFEYLPPKP</sequence>
<gene>
    <name evidence="1" type="ORF">KBB96_18355</name>
</gene>
<dbReference type="RefSeq" id="WP_211630947.1">
    <property type="nucleotide sequence ID" value="NZ_CP073100.1"/>
</dbReference>